<dbReference type="EMBL" id="UINC01073054">
    <property type="protein sequence ID" value="SVC09145.1"/>
    <property type="molecule type" value="Genomic_DNA"/>
</dbReference>
<dbReference type="InterPro" id="IPR011146">
    <property type="entry name" value="HIT-like"/>
</dbReference>
<dbReference type="AlphaFoldDB" id="A0A382JC26"/>
<sequence>MSGGWLFMADCLFCKINKGDIPAKKIYDDDEVFAIKDINPQAPVHFLIIPKKHFSTILEIKECDHKIVGLIYSVANQLAKQNGLDQTGFRVVLNCGADAGQSVFHIHYHLLGGRLLKWPPG</sequence>
<reference evidence="2" key="1">
    <citation type="submission" date="2018-05" db="EMBL/GenBank/DDBJ databases">
        <authorList>
            <person name="Lanie J.A."/>
            <person name="Ng W.-L."/>
            <person name="Kazmierczak K.M."/>
            <person name="Andrzejewski T.M."/>
            <person name="Davidsen T.M."/>
            <person name="Wayne K.J."/>
            <person name="Tettelin H."/>
            <person name="Glass J.I."/>
            <person name="Rusch D."/>
            <person name="Podicherti R."/>
            <person name="Tsui H.-C.T."/>
            <person name="Winkler M.E."/>
        </authorList>
    </citation>
    <scope>NUCLEOTIDE SEQUENCE</scope>
</reference>
<dbReference type="CDD" id="cd01276">
    <property type="entry name" value="PKCI_related"/>
    <property type="match status" value="1"/>
</dbReference>
<proteinExistence type="predicted"/>
<feature type="domain" description="HIT" evidence="1">
    <location>
        <begin position="12"/>
        <end position="121"/>
    </location>
</feature>
<protein>
    <recommendedName>
        <fullName evidence="1">HIT domain-containing protein</fullName>
    </recommendedName>
</protein>
<dbReference type="GO" id="GO:0003824">
    <property type="term" value="F:catalytic activity"/>
    <property type="evidence" value="ECO:0007669"/>
    <property type="project" value="InterPro"/>
</dbReference>
<dbReference type="PROSITE" id="PS51084">
    <property type="entry name" value="HIT_2"/>
    <property type="match status" value="1"/>
</dbReference>
<evidence type="ECO:0000259" key="1">
    <source>
        <dbReference type="PROSITE" id="PS51084"/>
    </source>
</evidence>
<gene>
    <name evidence="2" type="ORF">METZ01_LOCUS261999</name>
</gene>
<dbReference type="Pfam" id="PF01230">
    <property type="entry name" value="HIT"/>
    <property type="match status" value="1"/>
</dbReference>
<dbReference type="PRINTS" id="PR00332">
    <property type="entry name" value="HISTRIAD"/>
</dbReference>
<dbReference type="InterPro" id="IPR036265">
    <property type="entry name" value="HIT-like_sf"/>
</dbReference>
<dbReference type="Gene3D" id="3.30.428.10">
    <property type="entry name" value="HIT-like"/>
    <property type="match status" value="1"/>
</dbReference>
<accession>A0A382JC26</accession>
<evidence type="ECO:0000313" key="2">
    <source>
        <dbReference type="EMBL" id="SVC09145.1"/>
    </source>
</evidence>
<organism evidence="2">
    <name type="scientific">marine metagenome</name>
    <dbReference type="NCBI Taxonomy" id="408172"/>
    <lineage>
        <taxon>unclassified sequences</taxon>
        <taxon>metagenomes</taxon>
        <taxon>ecological metagenomes</taxon>
    </lineage>
</organism>
<dbReference type="SUPFAM" id="SSF54197">
    <property type="entry name" value="HIT-like"/>
    <property type="match status" value="1"/>
</dbReference>
<dbReference type="InterPro" id="IPR001310">
    <property type="entry name" value="Histidine_triad_HIT"/>
</dbReference>
<dbReference type="PANTHER" id="PTHR23089">
    <property type="entry name" value="HISTIDINE TRIAD HIT PROTEIN"/>
    <property type="match status" value="1"/>
</dbReference>
<name>A0A382JC26_9ZZZZ</name>